<feature type="compositionally biased region" description="Basic and acidic residues" evidence="1">
    <location>
        <begin position="15"/>
        <end position="25"/>
    </location>
</feature>
<evidence type="ECO:0000256" key="1">
    <source>
        <dbReference type="SAM" id="MobiDB-lite"/>
    </source>
</evidence>
<dbReference type="RefSeq" id="WP_119947264.1">
    <property type="nucleotide sequence ID" value="NZ_PTTJ01000146.1"/>
</dbReference>
<dbReference type="EMBL" id="PTTJ01000146">
    <property type="protein sequence ID" value="RJP07644.1"/>
    <property type="molecule type" value="Genomic_DNA"/>
</dbReference>
<feature type="region of interest" description="Disordered" evidence="1">
    <location>
        <begin position="15"/>
        <end position="37"/>
    </location>
</feature>
<organism evidence="2 3">
    <name type="scientific">Streptococcus pseudopneumoniae</name>
    <dbReference type="NCBI Taxonomy" id="257758"/>
    <lineage>
        <taxon>Bacteria</taxon>
        <taxon>Bacillati</taxon>
        <taxon>Bacillota</taxon>
        <taxon>Bacilli</taxon>
        <taxon>Lactobacillales</taxon>
        <taxon>Streptococcaceae</taxon>
        <taxon>Streptococcus</taxon>
    </lineage>
</organism>
<proteinExistence type="predicted"/>
<dbReference type="AlphaFoldDB" id="A0A3A4N1N3"/>
<comment type="caution">
    <text evidence="2">The sequence shown here is derived from an EMBL/GenBank/DDBJ whole genome shotgun (WGS) entry which is preliminary data.</text>
</comment>
<gene>
    <name evidence="2" type="ORF">C5O69_11570</name>
</gene>
<protein>
    <submittedName>
        <fullName evidence="2">Stress-induced protein</fullName>
    </submittedName>
</protein>
<sequence>MPRDGTENLIPVTERTKKEAREISRKGGIASGKARREKANLKKKVNEILSMDVFSPQFKEMLEEKGLSVTNQTAIATVLLQKALKGDMRAIELLVKMNGNEGTKDSLDKKEQKERIEALKLGNEKLRKQIGTSEVDVKDDGFIKSLEGVVEETWLD</sequence>
<dbReference type="Proteomes" id="UP000265600">
    <property type="component" value="Unassembled WGS sequence"/>
</dbReference>
<reference evidence="3" key="1">
    <citation type="submission" date="2018-02" db="EMBL/GenBank/DDBJ databases">
        <authorList>
            <person name="Handem S."/>
        </authorList>
    </citation>
    <scope>NUCLEOTIDE SEQUENCE [LARGE SCALE GENOMIC DNA]</scope>
    <source>
        <strain evidence="3">Spain3473</strain>
    </source>
</reference>
<accession>A0A3A4N1N3</accession>
<name>A0A3A4N1N3_9STRE</name>
<evidence type="ECO:0000313" key="2">
    <source>
        <dbReference type="EMBL" id="RJP07644.1"/>
    </source>
</evidence>
<evidence type="ECO:0000313" key="3">
    <source>
        <dbReference type="Proteomes" id="UP000265600"/>
    </source>
</evidence>